<protein>
    <submittedName>
        <fullName evidence="1">Transposase-like protein</fullName>
    </submittedName>
</protein>
<name>A0ABV2FIZ5_9STRE</name>
<comment type="caution">
    <text evidence="1">The sequence shown here is derived from an EMBL/GenBank/DDBJ whole genome shotgun (WGS) entry which is preliminary data.</text>
</comment>
<reference evidence="1 2" key="1">
    <citation type="submission" date="2024-06" db="EMBL/GenBank/DDBJ databases">
        <title>Genomic Encyclopedia of Type Strains, Phase IV (KMG-IV): sequencing the most valuable type-strain genomes for metagenomic binning, comparative biology and taxonomic classification.</title>
        <authorList>
            <person name="Goeker M."/>
        </authorList>
    </citation>
    <scope>NUCLEOTIDE SEQUENCE [LARGE SCALE GENOMIC DNA]</scope>
    <source>
        <strain evidence="1 2">DSM 28303</strain>
    </source>
</reference>
<sequence>MGCFFMKLSYEDKLNLYELRNKGLTWSQLSQAYDIQISNLKYMVKLMDRYGVEIVRKGKNTYYPPELKQEI</sequence>
<dbReference type="PANTHER" id="PTHR33795">
    <property type="entry name" value="INSERTION ELEMENT IS150 PROTEIN INSJ"/>
    <property type="match status" value="1"/>
</dbReference>
<accession>A0ABV2FIZ5</accession>
<dbReference type="Proteomes" id="UP001549122">
    <property type="component" value="Unassembled WGS sequence"/>
</dbReference>
<organism evidence="1 2">
    <name type="scientific">Streptococcus rupicaprae</name>
    <dbReference type="NCBI Taxonomy" id="759619"/>
    <lineage>
        <taxon>Bacteria</taxon>
        <taxon>Bacillati</taxon>
        <taxon>Bacillota</taxon>
        <taxon>Bacilli</taxon>
        <taxon>Lactobacillales</taxon>
        <taxon>Streptococcaceae</taxon>
        <taxon>Streptococcus</taxon>
    </lineage>
</organism>
<dbReference type="InterPro" id="IPR052057">
    <property type="entry name" value="IS150/IS1296_orfA-like"/>
</dbReference>
<evidence type="ECO:0000313" key="1">
    <source>
        <dbReference type="EMBL" id="MET3558540.1"/>
    </source>
</evidence>
<dbReference type="PANTHER" id="PTHR33795:SF1">
    <property type="entry name" value="INSERTION ELEMENT IS150 PROTEIN INSJ"/>
    <property type="match status" value="1"/>
</dbReference>
<proteinExistence type="predicted"/>
<keyword evidence="2" id="KW-1185">Reference proteome</keyword>
<dbReference type="EMBL" id="JBEPLO010000018">
    <property type="protein sequence ID" value="MET3558540.1"/>
    <property type="molecule type" value="Genomic_DNA"/>
</dbReference>
<evidence type="ECO:0000313" key="2">
    <source>
        <dbReference type="Proteomes" id="UP001549122"/>
    </source>
</evidence>
<gene>
    <name evidence="1" type="ORF">ABID29_001666</name>
</gene>